<feature type="region of interest" description="Disordered" evidence="1">
    <location>
        <begin position="1"/>
        <end position="124"/>
    </location>
</feature>
<evidence type="ECO:0000313" key="4">
    <source>
        <dbReference type="Proteomes" id="UP001497453"/>
    </source>
</evidence>
<dbReference type="CDD" id="cd22852">
    <property type="entry name" value="SMN_C"/>
    <property type="match status" value="1"/>
</dbReference>
<dbReference type="CDD" id="cd22851">
    <property type="entry name" value="SMN_N"/>
    <property type="match status" value="1"/>
</dbReference>
<protein>
    <recommendedName>
        <fullName evidence="2">Survival Motor Neuron Gemin2-binding domain-containing protein</fullName>
    </recommendedName>
</protein>
<reference evidence="4" key="1">
    <citation type="submission" date="2024-04" db="EMBL/GenBank/DDBJ databases">
        <authorList>
            <person name="Shaw F."/>
            <person name="Minotto A."/>
        </authorList>
    </citation>
    <scope>NUCLEOTIDE SEQUENCE [LARGE SCALE GENOMIC DNA]</scope>
</reference>
<feature type="region of interest" description="Disordered" evidence="1">
    <location>
        <begin position="263"/>
        <end position="296"/>
    </location>
</feature>
<evidence type="ECO:0000313" key="3">
    <source>
        <dbReference type="EMBL" id="CAL1697337.1"/>
    </source>
</evidence>
<accession>A0ABP1CNR8</accession>
<feature type="compositionally biased region" description="Acidic residues" evidence="1">
    <location>
        <begin position="271"/>
        <end position="280"/>
    </location>
</feature>
<dbReference type="Pfam" id="PF20636">
    <property type="entry name" value="SMN_G2-BD"/>
    <property type="match status" value="1"/>
</dbReference>
<keyword evidence="4" id="KW-1185">Reference proteome</keyword>
<feature type="compositionally biased region" description="Basic residues" evidence="1">
    <location>
        <begin position="51"/>
        <end position="61"/>
    </location>
</feature>
<name>A0ABP1CNR8_9APHY</name>
<sequence>MRPVVSYEDITNPEADSQAQPAQLGPQLPSSAPQPPAKRRKKSHNQQQHQQNHHPHHRTRGHPAQYVQHWDEPDASAPEMNYGGEGESMYVEGEEAEEGEGYEEGDYEEEYEEEESRELTHEEVWDDSALIDAWNSAAAEYEAYHGKGKKWKAEPVKKSPLWYNVPPAPSKTRKKGPVPSTQNGGDASEDSTPVNFDTFIPNHDPSLASGQPHPPSVPGPDYAQYYLPNPPGPMVSQDEAFQRALSAMYWGGYWTAVYHCQRQGEQPAPEVEQDAEDGEIDATAGEENAEMEEDLVPSQRRELFVCDK</sequence>
<feature type="compositionally biased region" description="Polar residues" evidence="1">
    <location>
        <begin position="179"/>
        <end position="195"/>
    </location>
</feature>
<dbReference type="InterPro" id="IPR049481">
    <property type="entry name" value="SMN_G2-BD"/>
</dbReference>
<dbReference type="InterPro" id="IPR047313">
    <property type="entry name" value="SMN_C"/>
</dbReference>
<proteinExistence type="predicted"/>
<evidence type="ECO:0000256" key="1">
    <source>
        <dbReference type="SAM" id="MobiDB-lite"/>
    </source>
</evidence>
<feature type="compositionally biased region" description="Low complexity" evidence="1">
    <location>
        <begin position="17"/>
        <end position="31"/>
    </location>
</feature>
<dbReference type="Proteomes" id="UP001497453">
    <property type="component" value="Chromosome 1"/>
</dbReference>
<evidence type="ECO:0000259" key="2">
    <source>
        <dbReference type="Pfam" id="PF20636"/>
    </source>
</evidence>
<feature type="domain" description="Survival Motor Neuron Gemin2-binding" evidence="2">
    <location>
        <begin position="122"/>
        <end position="137"/>
    </location>
</feature>
<organism evidence="3 4">
    <name type="scientific">Somion occarium</name>
    <dbReference type="NCBI Taxonomy" id="3059160"/>
    <lineage>
        <taxon>Eukaryota</taxon>
        <taxon>Fungi</taxon>
        <taxon>Dikarya</taxon>
        <taxon>Basidiomycota</taxon>
        <taxon>Agaricomycotina</taxon>
        <taxon>Agaricomycetes</taxon>
        <taxon>Polyporales</taxon>
        <taxon>Cerrenaceae</taxon>
        <taxon>Somion</taxon>
    </lineage>
</organism>
<feature type="compositionally biased region" description="Acidic residues" evidence="1">
    <location>
        <begin position="92"/>
        <end position="116"/>
    </location>
</feature>
<feature type="region of interest" description="Disordered" evidence="1">
    <location>
        <begin position="161"/>
        <end position="230"/>
    </location>
</feature>
<dbReference type="EMBL" id="OZ037944">
    <property type="protein sequence ID" value="CAL1697337.1"/>
    <property type="molecule type" value="Genomic_DNA"/>
</dbReference>
<gene>
    <name evidence="3" type="ORF">GFSPODELE1_LOCUS1608</name>
</gene>